<sequence length="181" mass="20648">MTEAHIKLLFHTYRSRPDPTYSGLFFSPTCMQICRPIPTFAATTREMIVRYQKDADDGMLSFGDDTTPTKEGSKEISKLLYSIHPIPPLSVTFGTQESCAAINKTPEQLATQAKDEGWVGMRVDLWDESEEGLLIKVQYWWREEHGDGGKVWRQCLHDILYLGPKDGSEGYGEVEVRERGW</sequence>
<reference evidence="3" key="1">
    <citation type="journal article" date="2021" name="BMC Genomics">
        <title>Chromosome-level genome assembly and manually-curated proteome of model necrotroph Parastagonospora nodorum Sn15 reveals a genome-wide trove of candidate effector homologs, and redundancy of virulence-related functions within an accessory chromosome.</title>
        <authorList>
            <person name="Bertazzoni S."/>
            <person name="Jones D.A.B."/>
            <person name="Phan H.T."/>
            <person name="Tan K.-C."/>
            <person name="Hane J.K."/>
        </authorList>
    </citation>
    <scope>NUCLEOTIDE SEQUENCE [LARGE SCALE GENOMIC DNA]</scope>
    <source>
        <strain evidence="3">SN15 / ATCC MYA-4574 / FGSC 10173)</strain>
    </source>
</reference>
<accession>A0A7U2I0V3</accession>
<dbReference type="OrthoDB" id="5396546at2759"/>
<evidence type="ECO:0000313" key="2">
    <source>
        <dbReference type="EMBL" id="QRC97634.1"/>
    </source>
</evidence>
<gene>
    <name evidence="2" type="ORF">JI435_306090</name>
</gene>
<dbReference type="VEuPathDB" id="FungiDB:JI435_306090"/>
<proteinExistence type="predicted"/>
<dbReference type="Pfam" id="PF26528">
    <property type="entry name" value="SnoaL_6"/>
    <property type="match status" value="1"/>
</dbReference>
<evidence type="ECO:0000313" key="3">
    <source>
        <dbReference type="Proteomes" id="UP000663193"/>
    </source>
</evidence>
<organism evidence="2 3">
    <name type="scientific">Phaeosphaeria nodorum (strain SN15 / ATCC MYA-4574 / FGSC 10173)</name>
    <name type="common">Glume blotch fungus</name>
    <name type="synonym">Parastagonospora nodorum</name>
    <dbReference type="NCBI Taxonomy" id="321614"/>
    <lineage>
        <taxon>Eukaryota</taxon>
        <taxon>Fungi</taxon>
        <taxon>Dikarya</taxon>
        <taxon>Ascomycota</taxon>
        <taxon>Pezizomycotina</taxon>
        <taxon>Dothideomycetes</taxon>
        <taxon>Pleosporomycetidae</taxon>
        <taxon>Pleosporales</taxon>
        <taxon>Pleosporineae</taxon>
        <taxon>Phaeosphaeriaceae</taxon>
        <taxon>Parastagonospora</taxon>
    </lineage>
</organism>
<dbReference type="Proteomes" id="UP000663193">
    <property type="component" value="Chromosome 7"/>
</dbReference>
<dbReference type="InterPro" id="IPR058931">
    <property type="entry name" value="SnoaL_6"/>
</dbReference>
<keyword evidence="3" id="KW-1185">Reference proteome</keyword>
<dbReference type="EMBL" id="CP069029">
    <property type="protein sequence ID" value="QRC97634.1"/>
    <property type="molecule type" value="Genomic_DNA"/>
</dbReference>
<name>A0A7U2I0V3_PHANO</name>
<dbReference type="AlphaFoldDB" id="A0A7U2I0V3"/>
<protein>
    <recommendedName>
        <fullName evidence="1">SnoaL-like domain-containing protein</fullName>
    </recommendedName>
</protein>
<feature type="domain" description="SnoaL-like" evidence="1">
    <location>
        <begin position="3"/>
        <end position="169"/>
    </location>
</feature>
<evidence type="ECO:0000259" key="1">
    <source>
        <dbReference type="Pfam" id="PF26528"/>
    </source>
</evidence>